<keyword evidence="2" id="KW-0479">Metal-binding</keyword>
<dbReference type="Pfam" id="PF04002">
    <property type="entry name" value="RadC"/>
    <property type="match status" value="1"/>
</dbReference>
<keyword evidence="1" id="KW-0645">Protease</keyword>
<dbReference type="RefSeq" id="WP_119641787.1">
    <property type="nucleotide sequence ID" value="NZ_QXFJ01000030.1"/>
</dbReference>
<dbReference type="AlphaFoldDB" id="A0A418N5I3"/>
<dbReference type="InterPro" id="IPR025657">
    <property type="entry name" value="RadC_JAB"/>
</dbReference>
<evidence type="ECO:0000259" key="6">
    <source>
        <dbReference type="PROSITE" id="PS50249"/>
    </source>
</evidence>
<proteinExistence type="predicted"/>
<dbReference type="PROSITE" id="PS01302">
    <property type="entry name" value="UPF0758"/>
    <property type="match status" value="1"/>
</dbReference>
<feature type="domain" description="MPN" evidence="6">
    <location>
        <begin position="23"/>
        <end position="149"/>
    </location>
</feature>
<dbReference type="EMBL" id="QXFJ01000030">
    <property type="protein sequence ID" value="RIV68953.1"/>
    <property type="molecule type" value="Genomic_DNA"/>
</dbReference>
<sequence length="149" mass="16461">MQLQANEIKVSYQGKIQAKYWRKINSSEDAAQLLSAHWDQDTIALHESFKVVLLNNGNKVKGIYEVSKGGITGTLVDLRILFAVILKTVSVGIILCHNHPSGKLKASEADRNLTKKIRDAAKLFDVQVLDHIILAPDGGYYSFADNGIL</sequence>
<dbReference type="GO" id="GO:0046872">
    <property type="term" value="F:metal ion binding"/>
    <property type="evidence" value="ECO:0007669"/>
    <property type="project" value="UniProtKB-KW"/>
</dbReference>
<keyword evidence="10" id="KW-1185">Reference proteome</keyword>
<evidence type="ECO:0000313" key="9">
    <source>
        <dbReference type="Proteomes" id="UP000284189"/>
    </source>
</evidence>
<protein>
    <submittedName>
        <fullName evidence="7">DNA repair protein</fullName>
    </submittedName>
</protein>
<dbReference type="PROSITE" id="PS50249">
    <property type="entry name" value="MPN"/>
    <property type="match status" value="1"/>
</dbReference>
<evidence type="ECO:0000313" key="10">
    <source>
        <dbReference type="Proteomes" id="UP000321528"/>
    </source>
</evidence>
<reference evidence="7 9" key="1">
    <citation type="submission" date="2018-08" db="EMBL/GenBank/DDBJ databases">
        <title>Proposal of Muricauda 72 sp.nov. and Muricauda NH166 sp.nov., isolated from seawater.</title>
        <authorList>
            <person name="Cheng H."/>
            <person name="Wu Y.-H."/>
            <person name="Guo L.-L."/>
            <person name="Xu X.-W."/>
        </authorList>
    </citation>
    <scope>NUCLEOTIDE SEQUENCE [LARGE SCALE GENOMIC DNA]</scope>
    <source>
        <strain evidence="7 9">NH166</strain>
    </source>
</reference>
<keyword evidence="3" id="KW-0378">Hydrolase</keyword>
<dbReference type="Proteomes" id="UP000284189">
    <property type="component" value="Unassembled WGS sequence"/>
</dbReference>
<dbReference type="Gene3D" id="3.40.140.10">
    <property type="entry name" value="Cytidine Deaminase, domain 2"/>
    <property type="match status" value="1"/>
</dbReference>
<evidence type="ECO:0000313" key="7">
    <source>
        <dbReference type="EMBL" id="RIV68953.1"/>
    </source>
</evidence>
<accession>A0A418N5I3</accession>
<name>A0A418N5I3_9FLAO</name>
<evidence type="ECO:0000256" key="3">
    <source>
        <dbReference type="ARBA" id="ARBA00022801"/>
    </source>
</evidence>
<dbReference type="InterPro" id="IPR037518">
    <property type="entry name" value="MPN"/>
</dbReference>
<keyword evidence="4" id="KW-0862">Zinc</keyword>
<dbReference type="GO" id="GO:0008237">
    <property type="term" value="F:metallopeptidase activity"/>
    <property type="evidence" value="ECO:0007669"/>
    <property type="project" value="UniProtKB-KW"/>
</dbReference>
<dbReference type="OrthoDB" id="9804482at2"/>
<dbReference type="GO" id="GO:0006508">
    <property type="term" value="P:proteolysis"/>
    <property type="evidence" value="ECO:0007669"/>
    <property type="project" value="UniProtKB-KW"/>
</dbReference>
<evidence type="ECO:0000313" key="8">
    <source>
        <dbReference type="EMBL" id="TXK00662.1"/>
    </source>
</evidence>
<dbReference type="InterPro" id="IPR001405">
    <property type="entry name" value="UPF0758"/>
</dbReference>
<gene>
    <name evidence="7" type="ORF">D2U88_17480</name>
    <name evidence="8" type="ORF">FQ019_17275</name>
</gene>
<comment type="caution">
    <text evidence="7">The sequence shown here is derived from an EMBL/GenBank/DDBJ whole genome shotgun (WGS) entry which is preliminary data.</text>
</comment>
<keyword evidence="5" id="KW-0482">Metalloprotease</keyword>
<organism evidence="7 9">
    <name type="scientific">Flagellimonas aequoris</name>
    <dbReference type="NCBI Taxonomy" id="2306997"/>
    <lineage>
        <taxon>Bacteria</taxon>
        <taxon>Pseudomonadati</taxon>
        <taxon>Bacteroidota</taxon>
        <taxon>Flavobacteriia</taxon>
        <taxon>Flavobacteriales</taxon>
        <taxon>Flavobacteriaceae</taxon>
        <taxon>Flagellimonas</taxon>
    </lineage>
</organism>
<evidence type="ECO:0000256" key="2">
    <source>
        <dbReference type="ARBA" id="ARBA00022723"/>
    </source>
</evidence>
<dbReference type="EMBL" id="VNWL01000029">
    <property type="protein sequence ID" value="TXK00662.1"/>
    <property type="molecule type" value="Genomic_DNA"/>
</dbReference>
<evidence type="ECO:0000256" key="1">
    <source>
        <dbReference type="ARBA" id="ARBA00022670"/>
    </source>
</evidence>
<dbReference type="PANTHER" id="PTHR30471:SF3">
    <property type="entry name" value="UPF0758 PROTEIN YEES-RELATED"/>
    <property type="match status" value="1"/>
</dbReference>
<evidence type="ECO:0000256" key="5">
    <source>
        <dbReference type="ARBA" id="ARBA00023049"/>
    </source>
</evidence>
<dbReference type="CDD" id="cd08071">
    <property type="entry name" value="MPN_DUF2466"/>
    <property type="match status" value="1"/>
</dbReference>
<dbReference type="PANTHER" id="PTHR30471">
    <property type="entry name" value="DNA REPAIR PROTEIN RADC"/>
    <property type="match status" value="1"/>
</dbReference>
<evidence type="ECO:0000256" key="4">
    <source>
        <dbReference type="ARBA" id="ARBA00022833"/>
    </source>
</evidence>
<dbReference type="Proteomes" id="UP000321528">
    <property type="component" value="Unassembled WGS sequence"/>
</dbReference>
<reference evidence="8 10" key="2">
    <citation type="submission" date="2019-07" db="EMBL/GenBank/DDBJ databases">
        <title>Draft genome of two Muricauda strains isolated from deep sea.</title>
        <authorList>
            <person name="Sun C."/>
        </authorList>
    </citation>
    <scope>NUCLEOTIDE SEQUENCE [LARGE SCALE GENOMIC DNA]</scope>
    <source>
        <strain evidence="8 10">NH166</strain>
    </source>
</reference>
<dbReference type="InterPro" id="IPR020891">
    <property type="entry name" value="UPF0758_CS"/>
</dbReference>